<evidence type="ECO:0000313" key="3">
    <source>
        <dbReference type="Proteomes" id="UP000198894"/>
    </source>
</evidence>
<dbReference type="RefSeq" id="WP_091598185.1">
    <property type="nucleotide sequence ID" value="NZ_FNEE01000019.1"/>
</dbReference>
<sequence length="101" mass="11414">MTSFVVWVDFRLKPGARDSFRKLVDANATASVRNEVGCRRFDVTEARGEPDRVVLYEIYDSEAAFDEHCRTAHFDEFNTHSAPLVDTKSVTTCDLVLEATP</sequence>
<gene>
    <name evidence="2" type="ORF">SAMN05428953_11973</name>
</gene>
<dbReference type="Pfam" id="PF03992">
    <property type="entry name" value="ABM"/>
    <property type="match status" value="1"/>
</dbReference>
<dbReference type="InterPro" id="IPR011008">
    <property type="entry name" value="Dimeric_a/b-barrel"/>
</dbReference>
<dbReference type="InterPro" id="IPR050744">
    <property type="entry name" value="AI-2_Isomerase_LsrG"/>
</dbReference>
<dbReference type="PANTHER" id="PTHR33336">
    <property type="entry name" value="QUINOL MONOOXYGENASE YGIN-RELATED"/>
    <property type="match status" value="1"/>
</dbReference>
<dbReference type="AlphaFoldDB" id="A0A1G9E6G0"/>
<dbReference type="SUPFAM" id="SSF54909">
    <property type="entry name" value="Dimeric alpha+beta barrel"/>
    <property type="match status" value="1"/>
</dbReference>
<dbReference type="Proteomes" id="UP000198894">
    <property type="component" value="Unassembled WGS sequence"/>
</dbReference>
<keyword evidence="3" id="KW-1185">Reference proteome</keyword>
<dbReference type="GO" id="GO:0004497">
    <property type="term" value="F:monooxygenase activity"/>
    <property type="evidence" value="ECO:0007669"/>
    <property type="project" value="UniProtKB-KW"/>
</dbReference>
<feature type="domain" description="ABM" evidence="1">
    <location>
        <begin position="4"/>
        <end position="95"/>
    </location>
</feature>
<protein>
    <submittedName>
        <fullName evidence="2">Quinol monooxygenase YgiN</fullName>
    </submittedName>
</protein>
<dbReference type="EMBL" id="FNEE01000019">
    <property type="protein sequence ID" value="SDK71680.1"/>
    <property type="molecule type" value="Genomic_DNA"/>
</dbReference>
<reference evidence="3" key="1">
    <citation type="submission" date="2016-10" db="EMBL/GenBank/DDBJ databases">
        <authorList>
            <person name="Varghese N."/>
            <person name="Submissions S."/>
        </authorList>
    </citation>
    <scope>NUCLEOTIDE SEQUENCE [LARGE SCALE GENOMIC DNA]</scope>
    <source>
        <strain evidence="3">CGMCC 1.11022</strain>
    </source>
</reference>
<proteinExistence type="predicted"/>
<evidence type="ECO:0000313" key="2">
    <source>
        <dbReference type="EMBL" id="SDK71680.1"/>
    </source>
</evidence>
<dbReference type="GO" id="GO:0005829">
    <property type="term" value="C:cytosol"/>
    <property type="evidence" value="ECO:0007669"/>
    <property type="project" value="TreeGrafter"/>
</dbReference>
<name>A0A1G9E6G0_9HYPH</name>
<keyword evidence="2" id="KW-0560">Oxidoreductase</keyword>
<dbReference type="Gene3D" id="3.30.70.100">
    <property type="match status" value="1"/>
</dbReference>
<dbReference type="PANTHER" id="PTHR33336:SF3">
    <property type="entry name" value="ABM DOMAIN-CONTAINING PROTEIN"/>
    <property type="match status" value="1"/>
</dbReference>
<accession>A0A1G9E6G0</accession>
<evidence type="ECO:0000259" key="1">
    <source>
        <dbReference type="PROSITE" id="PS51725"/>
    </source>
</evidence>
<keyword evidence="2" id="KW-0503">Monooxygenase</keyword>
<dbReference type="PROSITE" id="PS51725">
    <property type="entry name" value="ABM"/>
    <property type="match status" value="1"/>
</dbReference>
<dbReference type="InterPro" id="IPR007138">
    <property type="entry name" value="ABM_dom"/>
</dbReference>
<organism evidence="2 3">
    <name type="scientific">Mesorhizobium muleiense</name>
    <dbReference type="NCBI Taxonomy" id="1004279"/>
    <lineage>
        <taxon>Bacteria</taxon>
        <taxon>Pseudomonadati</taxon>
        <taxon>Pseudomonadota</taxon>
        <taxon>Alphaproteobacteria</taxon>
        <taxon>Hyphomicrobiales</taxon>
        <taxon>Phyllobacteriaceae</taxon>
        <taxon>Mesorhizobium</taxon>
    </lineage>
</organism>